<dbReference type="AlphaFoldDB" id="A0A2W5EDJ5"/>
<proteinExistence type="predicted"/>
<dbReference type="Proteomes" id="UP000249645">
    <property type="component" value="Unassembled WGS sequence"/>
</dbReference>
<organism evidence="1 2">
    <name type="scientific">Pseudopedobacter saltans</name>
    <dbReference type="NCBI Taxonomy" id="151895"/>
    <lineage>
        <taxon>Bacteria</taxon>
        <taxon>Pseudomonadati</taxon>
        <taxon>Bacteroidota</taxon>
        <taxon>Sphingobacteriia</taxon>
        <taxon>Sphingobacteriales</taxon>
        <taxon>Sphingobacteriaceae</taxon>
        <taxon>Pseudopedobacter</taxon>
    </lineage>
</organism>
<evidence type="ECO:0000313" key="2">
    <source>
        <dbReference type="Proteomes" id="UP000249645"/>
    </source>
</evidence>
<name>A0A2W5EDJ5_9SPHI</name>
<sequence length="369" mass="40336">MRRARKNIKKRNMAFSRSKATQLYKDGQQPTGNTFAELFASVLFMNSPEDLATLFSYMTGATVLDPNSSLMMAQADGSPRLVKMSYIMDMAASGNLGTINDETFDPGVLTKPVNYVVKASKTTARTFTNLKDENGQAIEVDKNINGTFYYIASGEYWDFVENVLPDNLLTEEAVGVKVPTITSVENLETKTENIANNDEPLFVIDDANGNIGLLLNALGLLKFRTDVLNLLRSQIADGDDPLNISDSNGNILARISNDGLFEVANIKSNSLVADKNIMSEGEKPLEIIDSNGNILAQITNDGVMTIRKIVVKEIESSSIPNIVIPPQRQMLKNIPTTDYYLIPSGGQSNSLGGGFQNIYSTGTPFDCKM</sequence>
<accession>A0A2W5EDJ5</accession>
<reference evidence="1 2" key="1">
    <citation type="submission" date="2017-11" db="EMBL/GenBank/DDBJ databases">
        <title>Infants hospitalized years apart are colonized by the same room-sourced microbial strains.</title>
        <authorList>
            <person name="Brooks B."/>
            <person name="Olm M.R."/>
            <person name="Firek B.A."/>
            <person name="Baker R."/>
            <person name="Thomas B.C."/>
            <person name="Morowitz M.J."/>
            <person name="Banfield J.F."/>
        </authorList>
    </citation>
    <scope>NUCLEOTIDE SEQUENCE [LARGE SCALE GENOMIC DNA]</scope>
    <source>
        <strain evidence="1">S2_009_000_R2_76</strain>
    </source>
</reference>
<evidence type="ECO:0000313" key="1">
    <source>
        <dbReference type="EMBL" id="PZP40743.1"/>
    </source>
</evidence>
<protein>
    <submittedName>
        <fullName evidence="1">Uncharacterized protein</fullName>
    </submittedName>
</protein>
<comment type="caution">
    <text evidence="1">The sequence shown here is derived from an EMBL/GenBank/DDBJ whole genome shotgun (WGS) entry which is preliminary data.</text>
</comment>
<feature type="non-terminal residue" evidence="1">
    <location>
        <position position="369"/>
    </location>
</feature>
<gene>
    <name evidence="1" type="ORF">DI598_19135</name>
</gene>
<dbReference type="EMBL" id="QFOI01000591">
    <property type="protein sequence ID" value="PZP40743.1"/>
    <property type="molecule type" value="Genomic_DNA"/>
</dbReference>